<dbReference type="Pfam" id="PF01425">
    <property type="entry name" value="Amidase"/>
    <property type="match status" value="1"/>
</dbReference>
<dbReference type="PANTHER" id="PTHR11895">
    <property type="entry name" value="TRANSAMIDASE"/>
    <property type="match status" value="1"/>
</dbReference>
<dbReference type="InterPro" id="IPR036928">
    <property type="entry name" value="AS_sf"/>
</dbReference>
<keyword evidence="3" id="KW-1185">Reference proteome</keyword>
<evidence type="ECO:0000313" key="2">
    <source>
        <dbReference type="EMBL" id="AUW94335.1"/>
    </source>
</evidence>
<dbReference type="PROSITE" id="PS00571">
    <property type="entry name" value="AMIDASES"/>
    <property type="match status" value="1"/>
</dbReference>
<gene>
    <name evidence="2" type="ORF">BXT84_10620</name>
</gene>
<dbReference type="PANTHER" id="PTHR11895:SF67">
    <property type="entry name" value="AMIDASE DOMAIN-CONTAINING PROTEIN"/>
    <property type="match status" value="1"/>
</dbReference>
<evidence type="ECO:0000313" key="3">
    <source>
        <dbReference type="Proteomes" id="UP000325292"/>
    </source>
</evidence>
<evidence type="ECO:0000259" key="1">
    <source>
        <dbReference type="Pfam" id="PF01425"/>
    </source>
</evidence>
<dbReference type="InterPro" id="IPR000120">
    <property type="entry name" value="Amidase"/>
</dbReference>
<dbReference type="InterPro" id="IPR023631">
    <property type="entry name" value="Amidase_dom"/>
</dbReference>
<dbReference type="InterPro" id="IPR020556">
    <property type="entry name" value="Amidase_CS"/>
</dbReference>
<organism evidence="2 3">
    <name type="scientific">Sulfobacillus thermotolerans</name>
    <dbReference type="NCBI Taxonomy" id="338644"/>
    <lineage>
        <taxon>Bacteria</taxon>
        <taxon>Bacillati</taxon>
        <taxon>Bacillota</taxon>
        <taxon>Clostridia</taxon>
        <taxon>Eubacteriales</taxon>
        <taxon>Clostridiales Family XVII. Incertae Sedis</taxon>
        <taxon>Sulfobacillus</taxon>
    </lineage>
</organism>
<protein>
    <recommendedName>
        <fullName evidence="1">Amidase domain-containing protein</fullName>
    </recommendedName>
</protein>
<name>A0ABN5H0S2_9FIRM</name>
<reference evidence="2 3" key="1">
    <citation type="journal article" date="2019" name="Sci. Rep.">
        <title>Sulfobacillus thermotolerans: new insights into resistance and metabolic capacities of acidophilic chemolithotrophs.</title>
        <authorList>
            <person name="Panyushkina A.E."/>
            <person name="Babenko V.V."/>
            <person name="Nikitina A.S."/>
            <person name="Selezneva O.V."/>
            <person name="Tsaplina I.A."/>
            <person name="Letarova M.A."/>
            <person name="Kostryukova E.S."/>
            <person name="Letarov A.V."/>
        </authorList>
    </citation>
    <scope>NUCLEOTIDE SEQUENCE [LARGE SCALE GENOMIC DNA]</scope>
    <source>
        <strain evidence="2 3">Kr1</strain>
    </source>
</reference>
<feature type="domain" description="Amidase" evidence="1">
    <location>
        <begin position="56"/>
        <end position="413"/>
    </location>
</feature>
<dbReference type="Gene3D" id="3.90.1300.10">
    <property type="entry name" value="Amidase signature (AS) domain"/>
    <property type="match status" value="1"/>
</dbReference>
<accession>A0ABN5H0S2</accession>
<sequence length="431" mass="46724">MMKADITNLSLREILDAVGEKELSVNEIFAAYHEQIVDRNPVLNAFTAIEQVPPVKVPMGPLSGIPLAIKDIFDVGGYPTTAGSAFLEEIPKADAVVVAQLREAGCLVMGKTNTHEFAMGATTINPHFGATRNPWDTERIAGGSSGGSAAAVAAGMAIVGLGSDTAGSIRIPAALCGVVGLKPTYGRLSCEGVIPLSWSLDHVGFLTKTVTDMTEVFRVWDPNVWDSSRLSSSRVGVVLTSIESLLDDAVRQGMNEAIRMIARLGHPTEETVLPLWEQGLGAAFILSRVEGASYHHEWLEKYPEQYGSDVRILLEAGRRFSGVDYVNSLRLRSMVMAEYQALFERFDFLMLPTVSIEAPLIAEPSTRNVLTQLTSPFNFSGLPAISVPLMPQGRELPVGIQFVAPWGQEHRLLALAQQWEQVRGPFLSPVA</sequence>
<proteinExistence type="predicted"/>
<dbReference type="SUPFAM" id="SSF75304">
    <property type="entry name" value="Amidase signature (AS) enzymes"/>
    <property type="match status" value="1"/>
</dbReference>
<dbReference type="Proteomes" id="UP000325292">
    <property type="component" value="Chromosome"/>
</dbReference>
<dbReference type="EMBL" id="CP019454">
    <property type="protein sequence ID" value="AUW94335.1"/>
    <property type="molecule type" value="Genomic_DNA"/>
</dbReference>